<gene>
    <name evidence="9" type="ORF">JN12_00168</name>
</gene>
<dbReference type="InterPro" id="IPR036052">
    <property type="entry name" value="TrpB-like_PALP_sf"/>
</dbReference>
<dbReference type="EMBL" id="VLLN01000001">
    <property type="protein sequence ID" value="TWJ33494.1"/>
    <property type="molecule type" value="Genomic_DNA"/>
</dbReference>
<evidence type="ECO:0000256" key="2">
    <source>
        <dbReference type="ARBA" id="ARBA00004810"/>
    </source>
</evidence>
<dbReference type="InterPro" id="IPR050147">
    <property type="entry name" value="Ser/Thr_Dehydratase"/>
</dbReference>
<evidence type="ECO:0000313" key="10">
    <source>
        <dbReference type="Proteomes" id="UP000319449"/>
    </source>
</evidence>
<dbReference type="SUPFAM" id="SSF53686">
    <property type="entry name" value="Tryptophan synthase beta subunit-like PLP-dependent enzymes"/>
    <property type="match status" value="1"/>
</dbReference>
<reference evidence="9 10" key="1">
    <citation type="submission" date="2019-07" db="EMBL/GenBank/DDBJ databases">
        <title>Genomic Encyclopedia of Archaeal and Bacterial Type Strains, Phase II (KMG-II): from individual species to whole genera.</title>
        <authorList>
            <person name="Goeker M."/>
        </authorList>
    </citation>
    <scope>NUCLEOTIDE SEQUENCE [LARGE SCALE GENOMIC DNA]</scope>
    <source>
        <strain evidence="9 10">ATCC BAA-1139</strain>
    </source>
</reference>
<dbReference type="InterPro" id="IPR001926">
    <property type="entry name" value="TrpB-like_PALP"/>
</dbReference>
<comment type="catalytic activity">
    <reaction evidence="7">
        <text>L-serine = pyruvate + NH4(+)</text>
        <dbReference type="Rhea" id="RHEA:19169"/>
        <dbReference type="ChEBI" id="CHEBI:15361"/>
        <dbReference type="ChEBI" id="CHEBI:28938"/>
        <dbReference type="ChEBI" id="CHEBI:33384"/>
        <dbReference type="EC" id="4.3.1.17"/>
    </reaction>
</comment>
<dbReference type="InterPro" id="IPR000634">
    <property type="entry name" value="Ser/Thr_deHydtase_PyrdxlP-BS"/>
</dbReference>
<accession>A0A562WSC3</accession>
<comment type="similarity">
    <text evidence="3">Belongs to the serine/threonine dehydratase family.</text>
</comment>
<dbReference type="GO" id="GO:0004794">
    <property type="term" value="F:threonine deaminase activity"/>
    <property type="evidence" value="ECO:0007669"/>
    <property type="project" value="InterPro"/>
</dbReference>
<keyword evidence="6 9" id="KW-0456">Lyase</keyword>
<dbReference type="InterPro" id="IPR045865">
    <property type="entry name" value="ACT-like_dom_sf"/>
</dbReference>
<dbReference type="CDD" id="cd01562">
    <property type="entry name" value="Thr-dehyd"/>
    <property type="match status" value="1"/>
</dbReference>
<dbReference type="CDD" id="cd04886">
    <property type="entry name" value="ACT_ThrD-II-like"/>
    <property type="match status" value="1"/>
</dbReference>
<dbReference type="InterPro" id="IPR044561">
    <property type="entry name" value="ACT_ThrD-II-like"/>
</dbReference>
<dbReference type="PROSITE" id="PS51671">
    <property type="entry name" value="ACT"/>
    <property type="match status" value="1"/>
</dbReference>
<dbReference type="GO" id="GO:0006567">
    <property type="term" value="P:L-threonine catabolic process"/>
    <property type="evidence" value="ECO:0007669"/>
    <property type="project" value="InterPro"/>
</dbReference>
<dbReference type="UniPathway" id="UPA00047">
    <property type="reaction ID" value="UER00054"/>
</dbReference>
<name>A0A562WSC3_9BACT</name>
<dbReference type="InterPro" id="IPR002912">
    <property type="entry name" value="ACT_dom"/>
</dbReference>
<evidence type="ECO:0000256" key="7">
    <source>
        <dbReference type="ARBA" id="ARBA00049406"/>
    </source>
</evidence>
<keyword evidence="4" id="KW-0100">Branched-chain amino acid biosynthesis</keyword>
<dbReference type="GO" id="GO:0006565">
    <property type="term" value="P:L-serine catabolic process"/>
    <property type="evidence" value="ECO:0007669"/>
    <property type="project" value="TreeGrafter"/>
</dbReference>
<dbReference type="InterPro" id="IPR005789">
    <property type="entry name" value="Thr_deHydtase_catblc"/>
</dbReference>
<protein>
    <submittedName>
        <fullName evidence="9">L-threonine ammonia-lyase</fullName>
    </submittedName>
</protein>
<comment type="pathway">
    <text evidence="2">Amino-acid biosynthesis; L-isoleucine biosynthesis; 2-oxobutanoate from L-threonine: step 1/1.</text>
</comment>
<evidence type="ECO:0000313" key="9">
    <source>
        <dbReference type="EMBL" id="TWJ33494.1"/>
    </source>
</evidence>
<evidence type="ECO:0000256" key="5">
    <source>
        <dbReference type="ARBA" id="ARBA00022898"/>
    </source>
</evidence>
<dbReference type="AlphaFoldDB" id="A0A562WSC3"/>
<evidence type="ECO:0000256" key="3">
    <source>
        <dbReference type="ARBA" id="ARBA00010869"/>
    </source>
</evidence>
<organism evidence="9 10">
    <name type="scientific">Geobacter argillaceus</name>
    <dbReference type="NCBI Taxonomy" id="345631"/>
    <lineage>
        <taxon>Bacteria</taxon>
        <taxon>Pseudomonadati</taxon>
        <taxon>Thermodesulfobacteriota</taxon>
        <taxon>Desulfuromonadia</taxon>
        <taxon>Geobacterales</taxon>
        <taxon>Geobacteraceae</taxon>
        <taxon>Geobacter</taxon>
    </lineage>
</organism>
<evidence type="ECO:0000256" key="6">
    <source>
        <dbReference type="ARBA" id="ARBA00023239"/>
    </source>
</evidence>
<dbReference type="Pfam" id="PF00291">
    <property type="entry name" value="PALP"/>
    <property type="match status" value="1"/>
</dbReference>
<proteinExistence type="inferred from homology"/>
<dbReference type="PANTHER" id="PTHR48078">
    <property type="entry name" value="THREONINE DEHYDRATASE, MITOCHONDRIAL-RELATED"/>
    <property type="match status" value="1"/>
</dbReference>
<comment type="cofactor">
    <cofactor evidence="1">
        <name>pyridoxal 5'-phosphate</name>
        <dbReference type="ChEBI" id="CHEBI:597326"/>
    </cofactor>
</comment>
<keyword evidence="4" id="KW-0028">Amino-acid biosynthesis</keyword>
<dbReference type="RefSeq" id="WP_145017116.1">
    <property type="nucleotide sequence ID" value="NZ_VLLN01000001.1"/>
</dbReference>
<sequence>MTDQTSLTYSLIHEAEYRLKKRVRRTELIHSHHFSDHLGIPLYFKCENLQRTGSFKIRGAMNFMTAQSKEALAGGVITASAGNHAQGVAFSADLLGVRATVYMPETTPPQKVFATRDYGADVVLTGRNFDEAYAAAVQAGRESGALFVHPFDDPLVMAGQGTIGLELLEEIPDLANLLVPIGGGGLIAGVATAIKETNPGVRIIGVEAAAAPSMSLALKTGRIVETPLTVSLADGIAVKRAGANTFPIVQQLVDDVVLVGEEDIALAIVGLLERTKLLVEGAGAVPLAAIMSGAASNLSGKTVCLLSGGNIDVKTISVVVERGLLAAGRYLKLKVELDDAPGSLARLTAEIATARANISIINHDRRSKSLPIGKTEVLVELETRGYDHIQDVIGHLEGVGYEVEVLK</sequence>
<dbReference type="SUPFAM" id="SSF55021">
    <property type="entry name" value="ACT-like"/>
    <property type="match status" value="1"/>
</dbReference>
<evidence type="ECO:0000256" key="1">
    <source>
        <dbReference type="ARBA" id="ARBA00001933"/>
    </source>
</evidence>
<keyword evidence="4" id="KW-0412">Isoleucine biosynthesis</keyword>
<comment type="caution">
    <text evidence="9">The sequence shown here is derived from an EMBL/GenBank/DDBJ whole genome shotgun (WGS) entry which is preliminary data.</text>
</comment>
<dbReference type="Proteomes" id="UP000319449">
    <property type="component" value="Unassembled WGS sequence"/>
</dbReference>
<dbReference type="NCBIfam" id="TIGR01127">
    <property type="entry name" value="ilvA_1Cterm"/>
    <property type="match status" value="1"/>
</dbReference>
<dbReference type="GO" id="GO:0030170">
    <property type="term" value="F:pyridoxal phosphate binding"/>
    <property type="evidence" value="ECO:0007669"/>
    <property type="project" value="InterPro"/>
</dbReference>
<dbReference type="FunFam" id="3.40.50.1100:FF:000007">
    <property type="entry name" value="L-threonine dehydratase catabolic TdcB"/>
    <property type="match status" value="1"/>
</dbReference>
<dbReference type="OrthoDB" id="9811476at2"/>
<evidence type="ECO:0000259" key="8">
    <source>
        <dbReference type="PROSITE" id="PS51671"/>
    </source>
</evidence>
<dbReference type="Gene3D" id="3.40.50.1100">
    <property type="match status" value="2"/>
</dbReference>
<dbReference type="GO" id="GO:0009097">
    <property type="term" value="P:isoleucine biosynthetic process"/>
    <property type="evidence" value="ECO:0007669"/>
    <property type="project" value="UniProtKB-UniPathway"/>
</dbReference>
<keyword evidence="10" id="KW-1185">Reference proteome</keyword>
<dbReference type="GO" id="GO:0003941">
    <property type="term" value="F:L-serine ammonia-lyase activity"/>
    <property type="evidence" value="ECO:0007669"/>
    <property type="project" value="UniProtKB-EC"/>
</dbReference>
<dbReference type="FunFam" id="3.40.50.1100:FF:000005">
    <property type="entry name" value="Threonine dehydratase catabolic"/>
    <property type="match status" value="1"/>
</dbReference>
<evidence type="ECO:0000256" key="4">
    <source>
        <dbReference type="ARBA" id="ARBA00022624"/>
    </source>
</evidence>
<dbReference type="PANTHER" id="PTHR48078:SF6">
    <property type="entry name" value="L-THREONINE DEHYDRATASE CATABOLIC TDCB"/>
    <property type="match status" value="1"/>
</dbReference>
<feature type="domain" description="ACT" evidence="8">
    <location>
        <begin position="332"/>
        <end position="407"/>
    </location>
</feature>
<dbReference type="PROSITE" id="PS00165">
    <property type="entry name" value="DEHYDRATASE_SER_THR"/>
    <property type="match status" value="1"/>
</dbReference>
<keyword evidence="5" id="KW-0663">Pyridoxal phosphate</keyword>